<keyword evidence="2 10" id="KW-0028">Amino-acid biosynthesis</keyword>
<evidence type="ECO:0000256" key="10">
    <source>
        <dbReference type="HAMAP-Rule" id="MF_00222"/>
    </source>
</evidence>
<dbReference type="HAMAP" id="MF_00222">
    <property type="entry name" value="Shikimate_DH_AroE"/>
    <property type="match status" value="1"/>
</dbReference>
<dbReference type="Pfam" id="PF01488">
    <property type="entry name" value="Shikimate_DH"/>
    <property type="match status" value="1"/>
</dbReference>
<dbReference type="GO" id="GO:0009073">
    <property type="term" value="P:aromatic amino acid family biosynthetic process"/>
    <property type="evidence" value="ECO:0007669"/>
    <property type="project" value="UniProtKB-KW"/>
</dbReference>
<evidence type="ECO:0000256" key="8">
    <source>
        <dbReference type="ARBA" id="ARBA00052329"/>
    </source>
</evidence>
<comment type="subunit">
    <text evidence="10">Homodimer.</text>
</comment>
<comment type="similarity">
    <text evidence="10">Belongs to the shikimate dehydrogenase family.</text>
</comment>
<dbReference type="FunFam" id="3.40.50.720:FF:000086">
    <property type="entry name" value="Quinate/shikimate dehydrogenase"/>
    <property type="match status" value="1"/>
</dbReference>
<accession>A0A4V2UUL2</accession>
<comment type="catalytic activity">
    <reaction evidence="7">
        <text>L-quinate + NAD(+) = 3-dehydroquinate + NADH + H(+)</text>
        <dbReference type="Rhea" id="RHEA:22364"/>
        <dbReference type="ChEBI" id="CHEBI:15378"/>
        <dbReference type="ChEBI" id="CHEBI:29751"/>
        <dbReference type="ChEBI" id="CHEBI:32364"/>
        <dbReference type="ChEBI" id="CHEBI:57540"/>
        <dbReference type="ChEBI" id="CHEBI:57945"/>
        <dbReference type="EC" id="1.1.1.24"/>
    </reaction>
</comment>
<keyword evidence="14" id="KW-1185">Reference proteome</keyword>
<keyword evidence="3 10" id="KW-0521">NADP</keyword>
<dbReference type="GO" id="GO:0009423">
    <property type="term" value="P:chorismate biosynthetic process"/>
    <property type="evidence" value="ECO:0007669"/>
    <property type="project" value="UniProtKB-UniRule"/>
</dbReference>
<keyword evidence="4 10" id="KW-0560">Oxidoreductase</keyword>
<evidence type="ECO:0000256" key="2">
    <source>
        <dbReference type="ARBA" id="ARBA00022605"/>
    </source>
</evidence>
<comment type="catalytic activity">
    <reaction evidence="6 10">
        <text>shikimate + NADP(+) = 3-dehydroshikimate + NADPH + H(+)</text>
        <dbReference type="Rhea" id="RHEA:17737"/>
        <dbReference type="ChEBI" id="CHEBI:15378"/>
        <dbReference type="ChEBI" id="CHEBI:16630"/>
        <dbReference type="ChEBI" id="CHEBI:36208"/>
        <dbReference type="ChEBI" id="CHEBI:57783"/>
        <dbReference type="ChEBI" id="CHEBI:58349"/>
        <dbReference type="EC" id="1.1.1.25"/>
    </reaction>
</comment>
<dbReference type="InterPro" id="IPR036291">
    <property type="entry name" value="NAD(P)-bd_dom_sf"/>
</dbReference>
<feature type="binding site" evidence="10">
    <location>
        <position position="249"/>
    </location>
    <ligand>
        <name>NADP(+)</name>
        <dbReference type="ChEBI" id="CHEBI:58349"/>
    </ligand>
</feature>
<dbReference type="InterPro" id="IPR006151">
    <property type="entry name" value="Shikm_DH/Glu-tRNA_Rdtase"/>
</dbReference>
<dbReference type="Gene3D" id="3.40.50.720">
    <property type="entry name" value="NAD(P)-binding Rossmann-like Domain"/>
    <property type="match status" value="1"/>
</dbReference>
<evidence type="ECO:0000259" key="11">
    <source>
        <dbReference type="Pfam" id="PF01488"/>
    </source>
</evidence>
<comment type="caution">
    <text evidence="13">The sequence shown here is derived from an EMBL/GenBank/DDBJ whole genome shotgun (WGS) entry which is preliminary data.</text>
</comment>
<feature type="domain" description="Shikimate dehydrogenase substrate binding N-terminal" evidence="12">
    <location>
        <begin position="12"/>
        <end position="94"/>
    </location>
</feature>
<comment type="pathway">
    <text evidence="9">Aromatic compound metabolism; 3,4-dihydroxybenzoate biosynthesis; 3-dehydroquinate from D-quinate (NAD(+) route).</text>
</comment>
<dbReference type="EMBL" id="SMAE01000002">
    <property type="protein sequence ID" value="TCS91314.1"/>
    <property type="molecule type" value="Genomic_DNA"/>
</dbReference>
<comment type="catalytic activity">
    <reaction evidence="8">
        <text>shikimate + NAD(+) = 3-dehydroshikimate + NADH + H(+)</text>
        <dbReference type="Rhea" id="RHEA:17741"/>
        <dbReference type="ChEBI" id="CHEBI:15378"/>
        <dbReference type="ChEBI" id="CHEBI:16630"/>
        <dbReference type="ChEBI" id="CHEBI:36208"/>
        <dbReference type="ChEBI" id="CHEBI:57540"/>
        <dbReference type="ChEBI" id="CHEBI:57945"/>
    </reaction>
</comment>
<evidence type="ECO:0000256" key="4">
    <source>
        <dbReference type="ARBA" id="ARBA00023002"/>
    </source>
</evidence>
<sequence>MNINWNTQIYCLIGHPISKTLSPVIHNNFYKLIDKNNIYLAFDVEEKDLYTIIEAIKILKIKGFNVTIPHKTIIINYLDKISEEAKLIGAVNTVKNIDNKLIGYNTDGAGFIKSLELMNIDVKGKNILILGAGGAAKAIATSLALAEVNSIFISNRTLEKAKKLSQKLKYQFPRVLIDYGRLDLKKVDKKNIHMVVNCTSIGMYPNIDELPIKLDGFSQNLIVYDIVYKPKKTKLLKLAENKGYKTIDGLNMLINQGLYSQQIWLEDENYNIYNYFYKIRRILEKYVE</sequence>
<dbReference type="PANTHER" id="PTHR21089:SF1">
    <property type="entry name" value="BIFUNCTIONAL 3-DEHYDROQUINATE DEHYDRATASE_SHIKIMATE DEHYDROGENASE, CHLOROPLASTIC"/>
    <property type="match status" value="1"/>
</dbReference>
<evidence type="ECO:0000256" key="5">
    <source>
        <dbReference type="ARBA" id="ARBA00023141"/>
    </source>
</evidence>
<feature type="binding site" evidence="10">
    <location>
        <position position="228"/>
    </location>
    <ligand>
        <name>shikimate</name>
        <dbReference type="ChEBI" id="CHEBI:36208"/>
    </ligand>
</feature>
<dbReference type="Pfam" id="PF08501">
    <property type="entry name" value="Shikimate_dh_N"/>
    <property type="match status" value="1"/>
</dbReference>
<dbReference type="GO" id="GO:0008652">
    <property type="term" value="P:amino acid biosynthetic process"/>
    <property type="evidence" value="ECO:0007669"/>
    <property type="project" value="UniProtKB-KW"/>
</dbReference>
<dbReference type="PANTHER" id="PTHR21089">
    <property type="entry name" value="SHIKIMATE DEHYDROGENASE"/>
    <property type="match status" value="1"/>
</dbReference>
<name>A0A4V2UUL2_9FIRM</name>
<dbReference type="GO" id="GO:0004764">
    <property type="term" value="F:shikimate 3-dehydrogenase (NADP+) activity"/>
    <property type="evidence" value="ECO:0007669"/>
    <property type="project" value="UniProtKB-UniRule"/>
</dbReference>
<feature type="binding site" evidence="10">
    <location>
        <begin position="155"/>
        <end position="160"/>
    </location>
    <ligand>
        <name>NADP(+)</name>
        <dbReference type="ChEBI" id="CHEBI:58349"/>
    </ligand>
</feature>
<evidence type="ECO:0000259" key="12">
    <source>
        <dbReference type="Pfam" id="PF08501"/>
    </source>
</evidence>
<organism evidence="13 14">
    <name type="scientific">Keratinibaculum paraultunense</name>
    <dbReference type="NCBI Taxonomy" id="1278232"/>
    <lineage>
        <taxon>Bacteria</taxon>
        <taxon>Bacillati</taxon>
        <taxon>Bacillota</taxon>
        <taxon>Tissierellia</taxon>
        <taxon>Tissierellales</taxon>
        <taxon>Tepidimicrobiaceae</taxon>
        <taxon>Keratinibaculum</taxon>
    </lineage>
</organism>
<evidence type="ECO:0000256" key="6">
    <source>
        <dbReference type="ARBA" id="ARBA00049442"/>
    </source>
</evidence>
<feature type="binding site" evidence="10">
    <location>
        <position position="67"/>
    </location>
    <ligand>
        <name>shikimate</name>
        <dbReference type="ChEBI" id="CHEBI:36208"/>
    </ligand>
</feature>
<dbReference type="InterPro" id="IPR011342">
    <property type="entry name" value="Shikimate_DH"/>
</dbReference>
<evidence type="ECO:0000313" key="14">
    <source>
        <dbReference type="Proteomes" id="UP000294567"/>
    </source>
</evidence>
<dbReference type="NCBIfam" id="TIGR00507">
    <property type="entry name" value="aroE"/>
    <property type="match status" value="1"/>
</dbReference>
<protein>
    <recommendedName>
        <fullName evidence="10">Shikimate dehydrogenase (NADP(+))</fullName>
        <shortName evidence="10">SDH</shortName>
        <ecNumber evidence="10">1.1.1.25</ecNumber>
    </recommendedName>
</protein>
<comment type="pathway">
    <text evidence="1 10">Metabolic intermediate biosynthesis; chorismate biosynthesis; chorismate from D-erythrose 4-phosphate and phosphoenolpyruvate: step 4/7.</text>
</comment>
<evidence type="ECO:0000256" key="1">
    <source>
        <dbReference type="ARBA" id="ARBA00004871"/>
    </source>
</evidence>
<proteinExistence type="inferred from homology"/>
<feature type="binding site" evidence="10">
    <location>
        <position position="92"/>
    </location>
    <ligand>
        <name>shikimate</name>
        <dbReference type="ChEBI" id="CHEBI:36208"/>
    </ligand>
</feature>
<dbReference type="Proteomes" id="UP000294567">
    <property type="component" value="Unassembled WGS sequence"/>
</dbReference>
<dbReference type="InterPro" id="IPR013708">
    <property type="entry name" value="Shikimate_DH-bd_N"/>
</dbReference>
<dbReference type="AlphaFoldDB" id="A0A4V2UUL2"/>
<dbReference type="RefSeq" id="WP_132026067.1">
    <property type="nucleotide sequence ID" value="NZ_CP068564.1"/>
</dbReference>
<dbReference type="SUPFAM" id="SSF53223">
    <property type="entry name" value="Aminoacid dehydrogenase-like, N-terminal domain"/>
    <property type="match status" value="1"/>
</dbReference>
<reference evidence="13 14" key="1">
    <citation type="submission" date="2019-03" db="EMBL/GenBank/DDBJ databases">
        <title>Genomic Encyclopedia of Type Strains, Phase IV (KMG-IV): sequencing the most valuable type-strain genomes for metagenomic binning, comparative biology and taxonomic classification.</title>
        <authorList>
            <person name="Goeker M."/>
        </authorList>
    </citation>
    <scope>NUCLEOTIDE SEQUENCE [LARGE SCALE GENOMIC DNA]</scope>
    <source>
        <strain evidence="13 14">DSM 26752</strain>
    </source>
</reference>
<dbReference type="GO" id="GO:0019632">
    <property type="term" value="P:shikimate metabolic process"/>
    <property type="evidence" value="ECO:0007669"/>
    <property type="project" value="InterPro"/>
</dbReference>
<comment type="function">
    <text evidence="10">Involved in the biosynthesis of the chorismate, which leads to the biosynthesis of aromatic amino acids. Catalyzes the reversible NADPH linked reduction of 3-dehydroshikimate (DHSA) to yield shikimate (SA).</text>
</comment>
<feature type="binding site" evidence="10">
    <location>
        <begin position="20"/>
        <end position="22"/>
    </location>
    <ligand>
        <name>shikimate</name>
        <dbReference type="ChEBI" id="CHEBI:36208"/>
    </ligand>
</feature>
<evidence type="ECO:0000256" key="3">
    <source>
        <dbReference type="ARBA" id="ARBA00022857"/>
    </source>
</evidence>
<dbReference type="OrthoDB" id="9792692at2"/>
<feature type="binding site" evidence="10">
    <location>
        <position position="226"/>
    </location>
    <ligand>
        <name>NADP(+)</name>
        <dbReference type="ChEBI" id="CHEBI:58349"/>
    </ligand>
</feature>
<evidence type="ECO:0000256" key="9">
    <source>
        <dbReference type="ARBA" id="ARBA00060613"/>
    </source>
</evidence>
<feature type="binding site" evidence="10">
    <location>
        <begin position="131"/>
        <end position="135"/>
    </location>
    <ligand>
        <name>NADP(+)</name>
        <dbReference type="ChEBI" id="CHEBI:58349"/>
    </ligand>
</feature>
<feature type="domain" description="Quinate/shikimate 5-dehydrogenase/glutamyl-tRNA reductase" evidence="11">
    <location>
        <begin position="121"/>
        <end position="171"/>
    </location>
</feature>
<dbReference type="GO" id="GO:0005829">
    <property type="term" value="C:cytosol"/>
    <property type="evidence" value="ECO:0007669"/>
    <property type="project" value="TreeGrafter"/>
</dbReference>
<dbReference type="GO" id="GO:0050661">
    <property type="term" value="F:NADP binding"/>
    <property type="evidence" value="ECO:0007669"/>
    <property type="project" value="InterPro"/>
</dbReference>
<dbReference type="SUPFAM" id="SSF51735">
    <property type="entry name" value="NAD(P)-binding Rossmann-fold domains"/>
    <property type="match status" value="1"/>
</dbReference>
<dbReference type="GO" id="GO:0030266">
    <property type="term" value="F:quinate 3-dehydrogenase (NAD+) activity"/>
    <property type="evidence" value="ECO:0007669"/>
    <property type="project" value="UniProtKB-EC"/>
</dbReference>
<dbReference type="UniPathway" id="UPA00053">
    <property type="reaction ID" value="UER00087"/>
</dbReference>
<feature type="binding site" evidence="10">
    <location>
        <position position="83"/>
    </location>
    <ligand>
        <name>NADP(+)</name>
        <dbReference type="ChEBI" id="CHEBI:58349"/>
    </ligand>
</feature>
<gene>
    <name evidence="10" type="primary">aroE</name>
    <name evidence="13" type="ORF">EDD65_102248</name>
</gene>
<feature type="active site" description="Proton acceptor" evidence="10">
    <location>
        <position position="71"/>
    </location>
</feature>
<feature type="binding site" evidence="10">
    <location>
        <position position="107"/>
    </location>
    <ligand>
        <name>shikimate</name>
        <dbReference type="ChEBI" id="CHEBI:36208"/>
    </ligand>
</feature>
<dbReference type="Gene3D" id="3.40.50.10860">
    <property type="entry name" value="Leucine Dehydrogenase, chain A, domain 1"/>
    <property type="match status" value="1"/>
</dbReference>
<evidence type="ECO:0000256" key="7">
    <source>
        <dbReference type="ARBA" id="ARBA00051639"/>
    </source>
</evidence>
<dbReference type="EC" id="1.1.1.25" evidence="10"/>
<dbReference type="InterPro" id="IPR046346">
    <property type="entry name" value="Aminoacid_DH-like_N_sf"/>
</dbReference>
<evidence type="ECO:0000313" key="13">
    <source>
        <dbReference type="EMBL" id="TCS91314.1"/>
    </source>
</evidence>
<dbReference type="CDD" id="cd01065">
    <property type="entry name" value="NAD_bind_Shikimate_DH"/>
    <property type="match status" value="1"/>
</dbReference>
<keyword evidence="5 10" id="KW-0057">Aromatic amino acid biosynthesis</keyword>
<feature type="binding site" evidence="10">
    <location>
        <position position="256"/>
    </location>
    <ligand>
        <name>shikimate</name>
        <dbReference type="ChEBI" id="CHEBI:36208"/>
    </ligand>
</feature>
<dbReference type="InterPro" id="IPR022893">
    <property type="entry name" value="Shikimate_DH_fam"/>
</dbReference>
<dbReference type="GO" id="GO:0052734">
    <property type="term" value="F:shikimate 3-dehydrogenase (NAD+) activity"/>
    <property type="evidence" value="ECO:0007669"/>
    <property type="project" value="RHEA"/>
</dbReference>